<reference evidence="3 4" key="1">
    <citation type="journal article" date="2012" name="BMC Genomics">
        <title>Comparative genomic analysis and phylogenetic position of Theileria equi.</title>
        <authorList>
            <person name="Kappmeyer L.S."/>
            <person name="Thiagarajan M."/>
            <person name="Herndon D.R."/>
            <person name="Ramsay J.D."/>
            <person name="Caler E."/>
            <person name="Djikeng A."/>
            <person name="Gillespie J.J."/>
            <person name="Lau A.O."/>
            <person name="Roalson E.H."/>
            <person name="Silva J.C."/>
            <person name="Silva M.G."/>
            <person name="Suarez C.E."/>
            <person name="Ueti M.W."/>
            <person name="Nene V.M."/>
            <person name="Mealey R.H."/>
            <person name="Knowles D.P."/>
            <person name="Brayton K.A."/>
        </authorList>
    </citation>
    <scope>NUCLEOTIDE SEQUENCE [LARGE SCALE GENOMIC DNA]</scope>
    <source>
        <strain evidence="3 4">WA</strain>
    </source>
</reference>
<evidence type="ECO:0000256" key="1">
    <source>
        <dbReference type="SAM" id="MobiDB-lite"/>
    </source>
</evidence>
<dbReference type="RefSeq" id="XP_004830304.1">
    <property type="nucleotide sequence ID" value="XM_004830247.1"/>
</dbReference>
<evidence type="ECO:0008006" key="5">
    <source>
        <dbReference type="Google" id="ProtNLM"/>
    </source>
</evidence>
<dbReference type="KEGG" id="beq:BEWA_000430"/>
<feature type="compositionally biased region" description="Basic and acidic residues" evidence="1">
    <location>
        <begin position="709"/>
        <end position="731"/>
    </location>
</feature>
<dbReference type="GeneID" id="15805809"/>
<sequence>MLHHIMHVLIFLLTVSSFCIDIALNLSDVYYYESQHIRIKKEECGAFKSYTHRAVTSESFGTRDQITYAGAVQEGLPEAYNDAKVYYFKHDMENNLPLLLVLGINRNLFFFKPTSIFIDGTEYEKSSQEGATSDGKEPSYLDYKDTNVDYGNVSILPSDSGKGRRPLDPDTRPKLYSHQSDSASRHLEEFKRRINASLLESLEPETLLHSHMWVRDESINSRNVMDKLARIACNVPGYPVVVDISAFSDYSIDGNPVGDIPWTVHVKRKTENGFEIYTHSMDGFLILSHIKCGDQILQVNGCSYYTKIEVHYPAEEFTEQTADHGLHVGRHCLPSIINFIRGVNPLYYVRIEDSLVQFKASERARLSSTVLSRLILDAQNYGVELFPKCSEAMEETCVRVSRIFKFDFGKYLKIGPYIVRTYDPETLEGAGAELTLIKNIYTPGMSQIRLFLKNGKKEMLSMKYDGKEYCYDKYSEYISENPLSGENILEILGSIAKFGKILPKKLSIPITKSRGIVFDVTRYKSYSSEITGNHVVTSTRYYGMFKIIVHKPEVVPFTVQGVQANAGIIKTLRFMREFECTHFEVFCTDEAQFVSIKCEERVYCMLKGALRWVIFRTNEISDAEASRMIRENSHGSAGVEPPDSPIRDDVFSTVTIKSAEYIKGERDPRIEERKATPWARPKGSDESGKDSAEISRGSEELYFRFSPDSVKKITLEDDSSEAKTPEQKQSTEAEVEEEGEEEDDKQIKDKTQ</sequence>
<evidence type="ECO:0000256" key="2">
    <source>
        <dbReference type="SAM" id="SignalP"/>
    </source>
</evidence>
<protein>
    <recommendedName>
        <fullName evidence="5">Signal peptide-containing protein</fullName>
    </recommendedName>
</protein>
<dbReference type="VEuPathDB" id="PiroplasmaDB:BEWA_000430"/>
<keyword evidence="4" id="KW-1185">Reference proteome</keyword>
<gene>
    <name evidence="3" type="ORF">BEWA_000430</name>
</gene>
<evidence type="ECO:0000313" key="4">
    <source>
        <dbReference type="Proteomes" id="UP000031512"/>
    </source>
</evidence>
<accession>L0AZE2</accession>
<keyword evidence="2" id="KW-0732">Signal</keyword>
<dbReference type="Proteomes" id="UP000031512">
    <property type="component" value="Chromosome 3"/>
</dbReference>
<dbReference type="AlphaFoldDB" id="L0AZE2"/>
<evidence type="ECO:0000313" key="3">
    <source>
        <dbReference type="EMBL" id="AFZ80638.1"/>
    </source>
</evidence>
<feature type="compositionally biased region" description="Acidic residues" evidence="1">
    <location>
        <begin position="733"/>
        <end position="744"/>
    </location>
</feature>
<feature type="signal peptide" evidence="2">
    <location>
        <begin position="1"/>
        <end position="17"/>
    </location>
</feature>
<organism evidence="3 4">
    <name type="scientific">Theileria equi strain WA</name>
    <dbReference type="NCBI Taxonomy" id="1537102"/>
    <lineage>
        <taxon>Eukaryota</taxon>
        <taxon>Sar</taxon>
        <taxon>Alveolata</taxon>
        <taxon>Apicomplexa</taxon>
        <taxon>Aconoidasida</taxon>
        <taxon>Piroplasmida</taxon>
        <taxon>Theileriidae</taxon>
        <taxon>Theileria</taxon>
    </lineage>
</organism>
<proteinExistence type="predicted"/>
<dbReference type="EMBL" id="CP001670">
    <property type="protein sequence ID" value="AFZ80638.1"/>
    <property type="molecule type" value="Genomic_DNA"/>
</dbReference>
<feature type="region of interest" description="Disordered" evidence="1">
    <location>
        <begin position="665"/>
        <end position="752"/>
    </location>
</feature>
<name>L0AZE2_THEEQ</name>
<feature type="compositionally biased region" description="Basic and acidic residues" evidence="1">
    <location>
        <begin position="682"/>
        <end position="702"/>
    </location>
</feature>
<feature type="chain" id="PRO_5003939572" description="Signal peptide-containing protein" evidence="2">
    <location>
        <begin position="18"/>
        <end position="752"/>
    </location>
</feature>
<feature type="compositionally biased region" description="Basic and acidic residues" evidence="1">
    <location>
        <begin position="665"/>
        <end position="675"/>
    </location>
</feature>
<feature type="compositionally biased region" description="Basic and acidic residues" evidence="1">
    <location>
        <begin position="161"/>
        <end position="173"/>
    </location>
</feature>
<feature type="region of interest" description="Disordered" evidence="1">
    <location>
        <begin position="154"/>
        <end position="183"/>
    </location>
</feature>